<keyword evidence="4" id="KW-1133">Transmembrane helix</keyword>
<proteinExistence type="predicted"/>
<feature type="transmembrane region" description="Helical" evidence="4">
    <location>
        <begin position="32"/>
        <end position="54"/>
    </location>
</feature>
<evidence type="ECO:0000256" key="2">
    <source>
        <dbReference type="ARBA" id="ARBA00022729"/>
    </source>
</evidence>
<evidence type="ECO:0000313" key="6">
    <source>
        <dbReference type="RefSeq" id="XP_031768375.2"/>
    </source>
</evidence>
<keyword evidence="2" id="KW-0732">Signal</keyword>
<dbReference type="SUPFAM" id="SSF52058">
    <property type="entry name" value="L domain-like"/>
    <property type="match status" value="1"/>
</dbReference>
<evidence type="ECO:0000256" key="3">
    <source>
        <dbReference type="ARBA" id="ARBA00022737"/>
    </source>
</evidence>
<dbReference type="InterPro" id="IPR050328">
    <property type="entry name" value="Dev_Immune_Receptor"/>
</dbReference>
<dbReference type="Gene3D" id="3.80.10.10">
    <property type="entry name" value="Ribonuclease Inhibitor"/>
    <property type="match status" value="1"/>
</dbReference>
<dbReference type="GO" id="GO:0005615">
    <property type="term" value="C:extracellular space"/>
    <property type="evidence" value="ECO:0007669"/>
    <property type="project" value="TreeGrafter"/>
</dbReference>
<dbReference type="GO" id="GO:0031012">
    <property type="term" value="C:extracellular matrix"/>
    <property type="evidence" value="ECO:0007669"/>
    <property type="project" value="TreeGrafter"/>
</dbReference>
<dbReference type="InterPro" id="IPR001611">
    <property type="entry name" value="Leu-rich_rpt"/>
</dbReference>
<dbReference type="InterPro" id="IPR003591">
    <property type="entry name" value="Leu-rich_rpt_typical-subtyp"/>
</dbReference>
<keyword evidence="4" id="KW-0472">Membrane</keyword>
<sequence length="711" mass="81543">MQLVQSRLANKPSVKLTAAVRNASCSRGWLKFVIQCTFGAITVASFILILIMAMQNHKNNHNSIDNTRCSAIKCRIECHDAPYSVDYEDDIIFVSSLSEFDCQGHSLVLNQPMFINETMPSNWMSRVRVDIYNLVVNGGNLRHIRSDAFMSQFGATIVTILFDGVTITTFTADALVGLSSLRELYVKNSNLLHLHQNALRAVDDTLCTLTITESGYWNPYNVTGSGTSVLSKLELVDFSNNIFDNILNKESFTALVNCKILYLNSCKITAIGEGTFDYLTNIHIIYLNNNYLITIPPGLFDRIIEMVRPYPRIYLQDNLWYCDCTMKHLRILNNRDILPVNPVCHSPKEMHGQQFSALENFCNNETQGVVVVEVYESEKSTLIPQNDIIGTPFRDNNYTREVNRNDDLLYYNYSWRLVSPIRQFSCKYETCTIDMFLRSKSRNKEYTSINLSDWIRPMLLLNSTKFSMMQVKLVESDRYGLLWYQSDLPNEVYCVNTMPKLIRIYDINITNRYTFCPINLDSKEVESTKCVDYPLSDYLNNDSLKGISSVTFYIFTVLICLAFGAIFVYGLVRIKPTLLKGSKRLLFVKHKNVEALVLPPKVSLRDSVVHKEFSPVHSESIFFVSSNQSIKNFVRMKSTRSNDSNAPSYISALQPTDDQLAEWRIRHHFDTSFQTMTSISSEFSRFSSLSDDKFDNKSTEFFSDVVYDNLK</sequence>
<dbReference type="Proteomes" id="UP001652740">
    <property type="component" value="Unplaced"/>
</dbReference>
<dbReference type="PANTHER" id="PTHR24373:SF370">
    <property type="entry name" value="FISH-LIPS, ISOFORM E"/>
    <property type="match status" value="1"/>
</dbReference>
<dbReference type="PANTHER" id="PTHR24373">
    <property type="entry name" value="SLIT RELATED LEUCINE-RICH REPEAT NEURONAL PROTEIN"/>
    <property type="match status" value="1"/>
</dbReference>
<dbReference type="RefSeq" id="XP_031768375.2">
    <property type="nucleotide sequence ID" value="XM_031912515.2"/>
</dbReference>
<name>A0A6J3C999_GALME</name>
<protein>
    <submittedName>
        <fullName evidence="6">Uncharacterized protein LOC113517357</fullName>
    </submittedName>
</protein>
<dbReference type="InterPro" id="IPR032675">
    <property type="entry name" value="LRR_dom_sf"/>
</dbReference>
<keyword evidence="3" id="KW-0677">Repeat</keyword>
<dbReference type="SMART" id="SM00369">
    <property type="entry name" value="LRR_TYP"/>
    <property type="match status" value="3"/>
</dbReference>
<gene>
    <name evidence="6" type="primary">LOC113517357</name>
</gene>
<keyword evidence="1" id="KW-0433">Leucine-rich repeat</keyword>
<keyword evidence="5" id="KW-1185">Reference proteome</keyword>
<dbReference type="KEGG" id="gmw:113517357"/>
<organism evidence="5 6">
    <name type="scientific">Galleria mellonella</name>
    <name type="common">Greater wax moth</name>
    <dbReference type="NCBI Taxonomy" id="7137"/>
    <lineage>
        <taxon>Eukaryota</taxon>
        <taxon>Metazoa</taxon>
        <taxon>Ecdysozoa</taxon>
        <taxon>Arthropoda</taxon>
        <taxon>Hexapoda</taxon>
        <taxon>Insecta</taxon>
        <taxon>Pterygota</taxon>
        <taxon>Neoptera</taxon>
        <taxon>Endopterygota</taxon>
        <taxon>Lepidoptera</taxon>
        <taxon>Glossata</taxon>
        <taxon>Ditrysia</taxon>
        <taxon>Pyraloidea</taxon>
        <taxon>Pyralidae</taxon>
        <taxon>Galleriinae</taxon>
        <taxon>Galleria</taxon>
    </lineage>
</organism>
<evidence type="ECO:0000256" key="1">
    <source>
        <dbReference type="ARBA" id="ARBA00022614"/>
    </source>
</evidence>
<dbReference type="AlphaFoldDB" id="A0A6J3C999"/>
<evidence type="ECO:0000313" key="5">
    <source>
        <dbReference type="Proteomes" id="UP001652740"/>
    </source>
</evidence>
<dbReference type="GeneID" id="113517357"/>
<dbReference type="InParanoid" id="A0A6J3C999"/>
<reference evidence="6" key="1">
    <citation type="submission" date="2025-08" db="UniProtKB">
        <authorList>
            <consortium name="RefSeq"/>
        </authorList>
    </citation>
    <scope>IDENTIFICATION</scope>
    <source>
        <tissue evidence="6">Whole larvae</tissue>
    </source>
</reference>
<accession>A0A6J3C999</accession>
<feature type="transmembrane region" description="Helical" evidence="4">
    <location>
        <begin position="550"/>
        <end position="572"/>
    </location>
</feature>
<dbReference type="Pfam" id="PF13855">
    <property type="entry name" value="LRR_8"/>
    <property type="match status" value="1"/>
</dbReference>
<evidence type="ECO:0000256" key="4">
    <source>
        <dbReference type="SAM" id="Phobius"/>
    </source>
</evidence>
<keyword evidence="4" id="KW-0812">Transmembrane</keyword>